<dbReference type="Gene3D" id="3.40.630.30">
    <property type="match status" value="1"/>
</dbReference>
<dbReference type="RefSeq" id="WP_107644277.1">
    <property type="nucleotide sequence ID" value="NZ_CANMJG010000004.1"/>
</dbReference>
<evidence type="ECO:0000313" key="2">
    <source>
        <dbReference type="EMBL" id="MBO1227679.1"/>
    </source>
</evidence>
<keyword evidence="3" id="KW-0808">Transferase</keyword>
<keyword evidence="5" id="KW-1185">Reference proteome</keyword>
<dbReference type="CDD" id="cd04301">
    <property type="entry name" value="NAT_SF"/>
    <property type="match status" value="1"/>
</dbReference>
<dbReference type="InterPro" id="IPR000182">
    <property type="entry name" value="GNAT_dom"/>
</dbReference>
<dbReference type="AlphaFoldDB" id="A0A2T4S9Q1"/>
<evidence type="ECO:0000313" key="3">
    <source>
        <dbReference type="EMBL" id="PTK58633.1"/>
    </source>
</evidence>
<accession>A0A2T4S9Q1</accession>
<dbReference type="Proteomes" id="UP000664081">
    <property type="component" value="Unassembled WGS sequence"/>
</dbReference>
<dbReference type="InterPro" id="IPR016181">
    <property type="entry name" value="Acyl_CoA_acyltransferase"/>
</dbReference>
<dbReference type="OrthoDB" id="9797178at2"/>
<dbReference type="SUPFAM" id="SSF55729">
    <property type="entry name" value="Acyl-CoA N-acyltransferases (Nat)"/>
    <property type="match status" value="1"/>
</dbReference>
<proteinExistence type="predicted"/>
<evidence type="ECO:0000313" key="5">
    <source>
        <dbReference type="Proteomes" id="UP000664081"/>
    </source>
</evidence>
<organism evidence="3 4">
    <name type="scientific">Staphylococcus nepalensis</name>
    <dbReference type="NCBI Taxonomy" id="214473"/>
    <lineage>
        <taxon>Bacteria</taxon>
        <taxon>Bacillati</taxon>
        <taxon>Bacillota</taxon>
        <taxon>Bacilli</taxon>
        <taxon>Bacillales</taxon>
        <taxon>Staphylococcaceae</taxon>
        <taxon>Staphylococcus</taxon>
    </lineage>
</organism>
<dbReference type="Pfam" id="PF00583">
    <property type="entry name" value="Acetyltransf_1"/>
    <property type="match status" value="1"/>
</dbReference>
<reference evidence="3" key="2">
    <citation type="submission" date="2018-03" db="EMBL/GenBank/DDBJ databases">
        <authorList>
            <person name="Keele B.F."/>
        </authorList>
    </citation>
    <scope>NUCLEOTIDE SEQUENCE</scope>
    <source>
        <strain evidence="3">SNUC 4337</strain>
    </source>
</reference>
<reference evidence="3 4" key="1">
    <citation type="journal article" date="2016" name="Front. Microbiol.">
        <title>Comprehensive Phylogenetic Analysis of Bovine Non-aureus Staphylococci Species Based on Whole-Genome Sequencing.</title>
        <authorList>
            <person name="Naushad S."/>
            <person name="Barkema H.W."/>
            <person name="Luby C."/>
            <person name="Condas L.A."/>
            <person name="Nobrega D.B."/>
            <person name="Carson D.A."/>
            <person name="De Buck J."/>
        </authorList>
    </citation>
    <scope>NUCLEOTIDE SEQUENCE [LARGE SCALE GENOMIC DNA]</scope>
    <source>
        <strain evidence="3 4">SNUC 4337</strain>
    </source>
</reference>
<dbReference type="EMBL" id="PZHR01000041">
    <property type="protein sequence ID" value="PTK58633.1"/>
    <property type="molecule type" value="Genomic_DNA"/>
</dbReference>
<dbReference type="PROSITE" id="PS51186">
    <property type="entry name" value="GNAT"/>
    <property type="match status" value="1"/>
</dbReference>
<evidence type="ECO:0000259" key="1">
    <source>
        <dbReference type="PROSITE" id="PS51186"/>
    </source>
</evidence>
<feature type="domain" description="N-acetyltransferase" evidence="1">
    <location>
        <begin position="3"/>
        <end position="158"/>
    </location>
</feature>
<gene>
    <name evidence="3" type="ORF">BUZ61_08545</name>
    <name evidence="2" type="ORF">J3T88_10245</name>
</gene>
<reference evidence="2 5" key="3">
    <citation type="submission" date="2021-03" db="EMBL/GenBank/DDBJ databases">
        <title>Staphylococci and Mammaliicocci in bats.</title>
        <authorList>
            <person name="Fountain K."/>
        </authorList>
    </citation>
    <scope>NUCLEOTIDE SEQUENCE [LARGE SCALE GENOMIC DNA]</scope>
    <source>
        <strain evidence="2 5">18_1_E_SW</strain>
    </source>
</reference>
<dbReference type="Proteomes" id="UP000240400">
    <property type="component" value="Unassembled WGS sequence"/>
</dbReference>
<name>A0A2T4S9Q1_9STAP</name>
<sequence length="176" mass="19879">MQIYLSTLTENDYDTSLDEIKTAFRNVAASNHDEQDLVLKIRESAEYNYELEVVAKTDDGDVIGHAMLSEIKIINDETRYTALALAPLTVLPEYQNKGIGKALVQAVEERAKAQEYTTIIVLGDPNYYGKLGYEEASKYDIASPFGVPSEHFMVKFLWDQLVERPNGDVVYPESFN</sequence>
<comment type="caution">
    <text evidence="3">The sequence shown here is derived from an EMBL/GenBank/DDBJ whole genome shotgun (WGS) entry which is preliminary data.</text>
</comment>
<dbReference type="GO" id="GO:0016747">
    <property type="term" value="F:acyltransferase activity, transferring groups other than amino-acyl groups"/>
    <property type="evidence" value="ECO:0007669"/>
    <property type="project" value="InterPro"/>
</dbReference>
<dbReference type="EMBL" id="JAFNLT010000008">
    <property type="protein sequence ID" value="MBO1227679.1"/>
    <property type="molecule type" value="Genomic_DNA"/>
</dbReference>
<evidence type="ECO:0000313" key="4">
    <source>
        <dbReference type="Proteomes" id="UP000240400"/>
    </source>
</evidence>
<protein>
    <submittedName>
        <fullName evidence="2 3">N-acetyltransferase</fullName>
    </submittedName>
</protein>